<dbReference type="Proteomes" id="UP000799444">
    <property type="component" value="Unassembled WGS sequence"/>
</dbReference>
<feature type="compositionally biased region" description="Polar residues" evidence="1">
    <location>
        <begin position="44"/>
        <end position="53"/>
    </location>
</feature>
<feature type="compositionally biased region" description="Polar residues" evidence="1">
    <location>
        <begin position="78"/>
        <end position="92"/>
    </location>
</feature>
<keyword evidence="3" id="KW-1185">Reference proteome</keyword>
<organism evidence="2 3">
    <name type="scientific">Polyplosphaeria fusca</name>
    <dbReference type="NCBI Taxonomy" id="682080"/>
    <lineage>
        <taxon>Eukaryota</taxon>
        <taxon>Fungi</taxon>
        <taxon>Dikarya</taxon>
        <taxon>Ascomycota</taxon>
        <taxon>Pezizomycotina</taxon>
        <taxon>Dothideomycetes</taxon>
        <taxon>Pleosporomycetidae</taxon>
        <taxon>Pleosporales</taxon>
        <taxon>Tetraplosphaeriaceae</taxon>
        <taxon>Polyplosphaeria</taxon>
    </lineage>
</organism>
<protein>
    <submittedName>
        <fullName evidence="2">Uncharacterized protein</fullName>
    </submittedName>
</protein>
<name>A0A9P4R269_9PLEO</name>
<sequence>MSENFDPQAKNVTSNTFGSGHALPTPFTSPNPNAAIPEVKIQPATPSASSHGSPTLAPQGASNNNDGDGTIHDRVKSSRTATPTFPKWTTPQQVRLNELRFEKEKLDKKFGLNDQQREEQTRAKRAAGANMKDILARGIQRRTGGNDERK</sequence>
<feature type="compositionally biased region" description="Polar residues" evidence="1">
    <location>
        <begin position="1"/>
        <end position="18"/>
    </location>
</feature>
<feature type="region of interest" description="Disordered" evidence="1">
    <location>
        <begin position="1"/>
        <end position="92"/>
    </location>
</feature>
<reference evidence="2" key="1">
    <citation type="journal article" date="2020" name="Stud. Mycol.">
        <title>101 Dothideomycetes genomes: a test case for predicting lifestyles and emergence of pathogens.</title>
        <authorList>
            <person name="Haridas S."/>
            <person name="Albert R."/>
            <person name="Binder M."/>
            <person name="Bloem J."/>
            <person name="Labutti K."/>
            <person name="Salamov A."/>
            <person name="Andreopoulos B."/>
            <person name="Baker S."/>
            <person name="Barry K."/>
            <person name="Bills G."/>
            <person name="Bluhm B."/>
            <person name="Cannon C."/>
            <person name="Castanera R."/>
            <person name="Culley D."/>
            <person name="Daum C."/>
            <person name="Ezra D."/>
            <person name="Gonzalez J."/>
            <person name="Henrissat B."/>
            <person name="Kuo A."/>
            <person name="Liang C."/>
            <person name="Lipzen A."/>
            <person name="Lutzoni F."/>
            <person name="Magnuson J."/>
            <person name="Mondo S."/>
            <person name="Nolan M."/>
            <person name="Ohm R."/>
            <person name="Pangilinan J."/>
            <person name="Park H.-J."/>
            <person name="Ramirez L."/>
            <person name="Alfaro M."/>
            <person name="Sun H."/>
            <person name="Tritt A."/>
            <person name="Yoshinaga Y."/>
            <person name="Zwiers L.-H."/>
            <person name="Turgeon B."/>
            <person name="Goodwin S."/>
            <person name="Spatafora J."/>
            <person name="Crous P."/>
            <person name="Grigoriev I."/>
        </authorList>
    </citation>
    <scope>NUCLEOTIDE SEQUENCE</scope>
    <source>
        <strain evidence="2">CBS 125425</strain>
    </source>
</reference>
<accession>A0A9P4R269</accession>
<dbReference type="AlphaFoldDB" id="A0A9P4R269"/>
<evidence type="ECO:0000313" key="3">
    <source>
        <dbReference type="Proteomes" id="UP000799444"/>
    </source>
</evidence>
<dbReference type="EMBL" id="ML996135">
    <property type="protein sequence ID" value="KAF2735458.1"/>
    <property type="molecule type" value="Genomic_DNA"/>
</dbReference>
<evidence type="ECO:0000313" key="2">
    <source>
        <dbReference type="EMBL" id="KAF2735458.1"/>
    </source>
</evidence>
<gene>
    <name evidence="2" type="ORF">EJ04DRAFT_563323</name>
</gene>
<evidence type="ECO:0000256" key="1">
    <source>
        <dbReference type="SAM" id="MobiDB-lite"/>
    </source>
</evidence>
<comment type="caution">
    <text evidence="2">The sequence shown here is derived from an EMBL/GenBank/DDBJ whole genome shotgun (WGS) entry which is preliminary data.</text>
</comment>
<proteinExistence type="predicted"/>
<feature type="region of interest" description="Disordered" evidence="1">
    <location>
        <begin position="108"/>
        <end position="150"/>
    </location>
</feature>
<feature type="compositionally biased region" description="Basic and acidic residues" evidence="1">
    <location>
        <begin position="108"/>
        <end position="122"/>
    </location>
</feature>